<name>I3X9G6_SINF2</name>
<dbReference type="eggNOG" id="COG3593">
    <property type="taxonomic scope" value="Bacteria"/>
</dbReference>
<evidence type="ECO:0000313" key="3">
    <source>
        <dbReference type="Proteomes" id="UP000006180"/>
    </source>
</evidence>
<dbReference type="GO" id="GO:0005524">
    <property type="term" value="F:ATP binding"/>
    <property type="evidence" value="ECO:0007669"/>
    <property type="project" value="InterPro"/>
</dbReference>
<dbReference type="InterPro" id="IPR027417">
    <property type="entry name" value="P-loop_NTPase"/>
</dbReference>
<proteinExistence type="predicted"/>
<organism evidence="2 3">
    <name type="scientific">Sinorhizobium fredii (strain USDA 257)</name>
    <dbReference type="NCBI Taxonomy" id="1185652"/>
    <lineage>
        <taxon>Bacteria</taxon>
        <taxon>Pseudomonadati</taxon>
        <taxon>Pseudomonadota</taxon>
        <taxon>Alphaproteobacteria</taxon>
        <taxon>Hyphomicrobiales</taxon>
        <taxon>Rhizobiaceae</taxon>
        <taxon>Sinorhizobium/Ensifer group</taxon>
        <taxon>Sinorhizobium</taxon>
    </lineage>
</organism>
<dbReference type="SUPFAM" id="SSF52540">
    <property type="entry name" value="P-loop containing nucleoside triphosphate hydrolases"/>
    <property type="match status" value="1"/>
</dbReference>
<dbReference type="PATRIC" id="fig|1185652.3.peg.4127"/>
<dbReference type="KEGG" id="sfd:USDA257_c39780"/>
<accession>I3X9G6</accession>
<dbReference type="PANTHER" id="PTHR43581:SF2">
    <property type="entry name" value="EXCINUCLEASE ATPASE SUBUNIT"/>
    <property type="match status" value="1"/>
</dbReference>
<dbReference type="Proteomes" id="UP000006180">
    <property type="component" value="Chromosome"/>
</dbReference>
<dbReference type="InterPro" id="IPR003593">
    <property type="entry name" value="AAA+_ATPase"/>
</dbReference>
<dbReference type="EMBL" id="CP003563">
    <property type="protein sequence ID" value="AFL52522.1"/>
    <property type="molecule type" value="Genomic_DNA"/>
</dbReference>
<dbReference type="AlphaFoldDB" id="I3X9G6"/>
<dbReference type="STRING" id="1185652.USDA257_c39780"/>
<reference evidence="2 3" key="1">
    <citation type="journal article" date="2012" name="J. Bacteriol.">
        <title>Complete genome sequence of the broad-host-range strain Sinorhizobium fredii USDA257.</title>
        <authorList>
            <person name="Schuldes J."/>
            <person name="Rodriguez Orbegoso M."/>
            <person name="Schmeisser C."/>
            <person name="Krishnan H.B."/>
            <person name="Daniel R."/>
            <person name="Streit W.R."/>
        </authorList>
    </citation>
    <scope>NUCLEOTIDE SEQUENCE [LARGE SCALE GENOMIC DNA]</scope>
    <source>
        <strain evidence="2 3">USDA 257</strain>
    </source>
</reference>
<dbReference type="GO" id="GO:0016887">
    <property type="term" value="F:ATP hydrolysis activity"/>
    <property type="evidence" value="ECO:0007669"/>
    <property type="project" value="InterPro"/>
</dbReference>
<evidence type="ECO:0000259" key="1">
    <source>
        <dbReference type="SMART" id="SM00382"/>
    </source>
</evidence>
<dbReference type="Pfam" id="PF13304">
    <property type="entry name" value="AAA_21"/>
    <property type="match status" value="1"/>
</dbReference>
<dbReference type="HOGENOM" id="CLU_028965_0_1_5"/>
<dbReference type="RefSeq" id="WP_014764657.1">
    <property type="nucleotide sequence ID" value="NC_018000.1"/>
</dbReference>
<sequence>MFFRVFSAAIPADARDCAYLMVDNWDDWFSFRTMFTVLVIDETGVRHQVGSVKIGRIGLQPSRELKPGQRAPELYPEFDELPEGYFSLGQGEDYYESLNKLSDAQRQKMLEGLRDVAFNLALFDQVQHEPSMTTSLLRSVSAKSVTGRLHRLTTGDAELTKFSFLYTLPPSIAPEGVTFEPPTMSFEVVPDSEPPSNVHVLIGRNGVGKTRAMKGLIKALLDRHDKAPDSGGGVVFNAERAGEGQFSSLVLVSFSAFDDFAIVPAVTDPIPIEQVGLRDTAPDSQDRTLKIGKALAIDFRKSLDRCRTGLRASRWREAVATLEADDLFAEAEISELLGGEGDEWAAATEERFGRLSSGHAIVLLTITRLVELVDERTLVMIDEPEGHLHPPLLSAFIRSLSRLLVSRNGVAIVATHSPVVLQEVPRSCAWKLRRSGRKSEVERPTIETFGENVGILTREVFSLEVTRTGFHRLLVEAVFERRLSYDQAVAQFGDQLGTEAKAIIRALVLERDRS</sequence>
<dbReference type="InterPro" id="IPR003959">
    <property type="entry name" value="ATPase_AAA_core"/>
</dbReference>
<evidence type="ECO:0000313" key="2">
    <source>
        <dbReference type="EMBL" id="AFL52522.1"/>
    </source>
</evidence>
<dbReference type="SMART" id="SM00382">
    <property type="entry name" value="AAA"/>
    <property type="match status" value="1"/>
</dbReference>
<dbReference type="Gene3D" id="3.40.50.300">
    <property type="entry name" value="P-loop containing nucleotide triphosphate hydrolases"/>
    <property type="match status" value="1"/>
</dbReference>
<gene>
    <name evidence="2" type="ORF">USDA257_c39780</name>
</gene>
<feature type="domain" description="AAA+ ATPase" evidence="1">
    <location>
        <begin position="195"/>
        <end position="445"/>
    </location>
</feature>
<protein>
    <submittedName>
        <fullName evidence="2">Ea59: protein ea59</fullName>
    </submittedName>
</protein>
<dbReference type="InterPro" id="IPR051396">
    <property type="entry name" value="Bact_Antivir_Def_Nuclease"/>
</dbReference>
<dbReference type="PANTHER" id="PTHR43581">
    <property type="entry name" value="ATP/GTP PHOSPHATASE"/>
    <property type="match status" value="1"/>
</dbReference>